<dbReference type="OMA" id="RHTNSAR"/>
<proteinExistence type="predicted"/>
<organism evidence="3 4">
    <name type="scientific">Conidiobolus coronatus (strain ATCC 28846 / CBS 209.66 / NRRL 28638)</name>
    <name type="common">Delacroixia coronata</name>
    <dbReference type="NCBI Taxonomy" id="796925"/>
    <lineage>
        <taxon>Eukaryota</taxon>
        <taxon>Fungi</taxon>
        <taxon>Fungi incertae sedis</taxon>
        <taxon>Zoopagomycota</taxon>
        <taxon>Entomophthoromycotina</taxon>
        <taxon>Entomophthoromycetes</taxon>
        <taxon>Entomophthorales</taxon>
        <taxon>Ancylistaceae</taxon>
        <taxon>Conidiobolus</taxon>
    </lineage>
</organism>
<reference evidence="3 4" key="1">
    <citation type="journal article" date="2015" name="Genome Biol. Evol.">
        <title>Phylogenomic analyses indicate that early fungi evolved digesting cell walls of algal ancestors of land plants.</title>
        <authorList>
            <person name="Chang Y."/>
            <person name="Wang S."/>
            <person name="Sekimoto S."/>
            <person name="Aerts A.L."/>
            <person name="Choi C."/>
            <person name="Clum A."/>
            <person name="LaButti K.M."/>
            <person name="Lindquist E.A."/>
            <person name="Yee Ngan C."/>
            <person name="Ohm R.A."/>
            <person name="Salamov A.A."/>
            <person name="Grigoriev I.V."/>
            <person name="Spatafora J.W."/>
            <person name="Berbee M.L."/>
        </authorList>
    </citation>
    <scope>NUCLEOTIDE SEQUENCE [LARGE SCALE GENOMIC DNA]</scope>
    <source>
        <strain evidence="3 4">NRRL 28638</strain>
    </source>
</reference>
<dbReference type="PANTHER" id="PTHR11049">
    <property type="entry name" value="ACYL COENZYME A THIOESTER HYDROLASE"/>
    <property type="match status" value="1"/>
</dbReference>
<evidence type="ECO:0000256" key="1">
    <source>
        <dbReference type="ARBA" id="ARBA00022801"/>
    </source>
</evidence>
<feature type="domain" description="HotDog ACOT-type" evidence="2">
    <location>
        <begin position="187"/>
        <end position="299"/>
    </location>
</feature>
<evidence type="ECO:0000259" key="2">
    <source>
        <dbReference type="PROSITE" id="PS51770"/>
    </source>
</evidence>
<dbReference type="GO" id="GO:0005829">
    <property type="term" value="C:cytosol"/>
    <property type="evidence" value="ECO:0007669"/>
    <property type="project" value="TreeGrafter"/>
</dbReference>
<dbReference type="Pfam" id="PF03061">
    <property type="entry name" value="4HBT"/>
    <property type="match status" value="1"/>
</dbReference>
<dbReference type="Gene3D" id="3.10.129.10">
    <property type="entry name" value="Hotdog Thioesterase"/>
    <property type="match status" value="2"/>
</dbReference>
<dbReference type="SUPFAM" id="SSF54637">
    <property type="entry name" value="Thioesterase/thiol ester dehydrase-isomerase"/>
    <property type="match status" value="2"/>
</dbReference>
<keyword evidence="1" id="KW-0378">Hydrolase</keyword>
<dbReference type="InterPro" id="IPR006683">
    <property type="entry name" value="Thioestr_dom"/>
</dbReference>
<evidence type="ECO:0000313" key="4">
    <source>
        <dbReference type="Proteomes" id="UP000070444"/>
    </source>
</evidence>
<dbReference type="CDD" id="cd03442">
    <property type="entry name" value="BFIT_BACH"/>
    <property type="match status" value="2"/>
</dbReference>
<dbReference type="OrthoDB" id="3184331at2759"/>
<dbReference type="GO" id="GO:0016853">
    <property type="term" value="F:isomerase activity"/>
    <property type="evidence" value="ECO:0007669"/>
    <property type="project" value="UniProtKB-KW"/>
</dbReference>
<dbReference type="InterPro" id="IPR029069">
    <property type="entry name" value="HotDog_dom_sf"/>
</dbReference>
<dbReference type="AlphaFoldDB" id="A0A137P164"/>
<evidence type="ECO:0000313" key="3">
    <source>
        <dbReference type="EMBL" id="KXN68783.1"/>
    </source>
</evidence>
<dbReference type="Proteomes" id="UP000070444">
    <property type="component" value="Unassembled WGS sequence"/>
</dbReference>
<dbReference type="EMBL" id="KQ964561">
    <property type="protein sequence ID" value="KXN68783.1"/>
    <property type="molecule type" value="Genomic_DNA"/>
</dbReference>
<sequence length="347" mass="39520">MEKVSKEVVNYPQSFIFSWEIIPPEAGNAKGFTKAGYLLKVIDLLATQSIFQLLRGKGQYMYVTRSVDELNFYEKLKVGEVVLVESQVCGTWNSSLELQVDLFKIAKGQTKSLCCQCFLTFVLVSGPVDDYDRVRLPPTLPGSPQLELLFKQRTARRQEIIDSERNNKQCNEIFRNYLMSDLNARNNPSYVQMSKIVLPVHANGSFNTFGGQILHWMETCAALCGGKFVDSFLLTANMKHTQFFKASKLGDGLIFRAIVTRVFNTSLEVYITVEAIYRDDQKTWLINDGFFTFVCVDDNGKPQKINKSVEPRNMPEQTLFDLALKRRANRLKNPQSPTLFELKGSKL</sequence>
<dbReference type="STRING" id="796925.A0A137P164"/>
<name>A0A137P164_CONC2</name>
<dbReference type="InterPro" id="IPR040170">
    <property type="entry name" value="Cytosol_ACT"/>
</dbReference>
<gene>
    <name evidence="3" type="ORF">CONCODRAFT_8890</name>
</gene>
<accession>A0A137P164</accession>
<protein>
    <submittedName>
        <fullName evidence="3">Thioesterase/thiol ester dehydrase-isomerase</fullName>
    </submittedName>
</protein>
<dbReference type="PROSITE" id="PS51770">
    <property type="entry name" value="HOTDOG_ACOT"/>
    <property type="match status" value="2"/>
</dbReference>
<dbReference type="GO" id="GO:0006637">
    <property type="term" value="P:acyl-CoA metabolic process"/>
    <property type="evidence" value="ECO:0007669"/>
    <property type="project" value="TreeGrafter"/>
</dbReference>
<keyword evidence="4" id="KW-1185">Reference proteome</keyword>
<feature type="domain" description="HotDog ACOT-type" evidence="2">
    <location>
        <begin position="12"/>
        <end position="127"/>
    </location>
</feature>
<dbReference type="InterPro" id="IPR033120">
    <property type="entry name" value="HOTDOG_ACOT"/>
</dbReference>
<dbReference type="PANTHER" id="PTHR11049:SF16">
    <property type="entry name" value="PROTEIN VDLD"/>
    <property type="match status" value="1"/>
</dbReference>
<dbReference type="GO" id="GO:0052816">
    <property type="term" value="F:long-chain fatty acyl-CoA hydrolase activity"/>
    <property type="evidence" value="ECO:0007669"/>
    <property type="project" value="TreeGrafter"/>
</dbReference>
<keyword evidence="3" id="KW-0413">Isomerase</keyword>